<comment type="caution">
    <text evidence="3">The sequence shown here is derived from an EMBL/GenBank/DDBJ whole genome shotgun (WGS) entry which is preliminary data.</text>
</comment>
<evidence type="ECO:0000256" key="1">
    <source>
        <dbReference type="SAM" id="MobiDB-lite"/>
    </source>
</evidence>
<evidence type="ECO:0000313" key="3">
    <source>
        <dbReference type="EMBL" id="MBR7828755.1"/>
    </source>
</evidence>
<reference evidence="3" key="1">
    <citation type="submission" date="2021-04" db="EMBL/GenBank/DDBJ databases">
        <title>Genome based classification of Actinospica acidithermotolerans sp. nov., an actinobacterium isolated from an Indonesian hot spring.</title>
        <authorList>
            <person name="Kusuma A.B."/>
            <person name="Putra K.E."/>
            <person name="Nafisah S."/>
            <person name="Loh J."/>
            <person name="Nouioui I."/>
            <person name="Goodfellow M."/>
        </authorList>
    </citation>
    <scope>NUCLEOTIDE SEQUENCE</scope>
    <source>
        <strain evidence="3">MGRD01-02</strain>
    </source>
</reference>
<keyword evidence="2" id="KW-1133">Transmembrane helix</keyword>
<gene>
    <name evidence="3" type="ORF">KDK95_20775</name>
</gene>
<proteinExistence type="predicted"/>
<feature type="transmembrane region" description="Helical" evidence="2">
    <location>
        <begin position="26"/>
        <end position="50"/>
    </location>
</feature>
<dbReference type="Proteomes" id="UP000676325">
    <property type="component" value="Unassembled WGS sequence"/>
</dbReference>
<evidence type="ECO:0000256" key="2">
    <source>
        <dbReference type="SAM" id="Phobius"/>
    </source>
</evidence>
<keyword evidence="4" id="KW-1185">Reference proteome</keyword>
<dbReference type="AlphaFoldDB" id="A0A941E9I7"/>
<keyword evidence="2" id="KW-0812">Transmembrane</keyword>
<sequence length="174" mass="18822">MTASTKRPSSWAEIVGLIHRAPKAHVLAIELSAVALLATTAAVIIAVRVIRHCKTTAALQDRGAFDLLPTNSFDPTPEDIHRFARLVQRTRLAAPGSTPRRAAAVRIRLHTVEHGRLAYRVEGSRRAAAVLGQQTFAGVELRAVIDRQSDDAEAPASPGTRQAGPGERAMEDRR</sequence>
<dbReference type="RefSeq" id="WP_212519891.1">
    <property type="nucleotide sequence ID" value="NZ_JAGSOH010000065.1"/>
</dbReference>
<evidence type="ECO:0000313" key="4">
    <source>
        <dbReference type="Proteomes" id="UP000676325"/>
    </source>
</evidence>
<dbReference type="EMBL" id="JAGSOH010000065">
    <property type="protein sequence ID" value="MBR7828755.1"/>
    <property type="molecule type" value="Genomic_DNA"/>
</dbReference>
<accession>A0A941E9I7</accession>
<keyword evidence="2" id="KW-0472">Membrane</keyword>
<organism evidence="3 4">
    <name type="scientific">Actinospica acidithermotolerans</name>
    <dbReference type="NCBI Taxonomy" id="2828514"/>
    <lineage>
        <taxon>Bacteria</taxon>
        <taxon>Bacillati</taxon>
        <taxon>Actinomycetota</taxon>
        <taxon>Actinomycetes</taxon>
        <taxon>Catenulisporales</taxon>
        <taxon>Actinospicaceae</taxon>
        <taxon>Actinospica</taxon>
    </lineage>
</organism>
<protein>
    <submittedName>
        <fullName evidence="3">Uncharacterized protein</fullName>
    </submittedName>
</protein>
<name>A0A941E9I7_9ACTN</name>
<feature type="region of interest" description="Disordered" evidence="1">
    <location>
        <begin position="147"/>
        <end position="174"/>
    </location>
</feature>